<accession>Q840Q9</accession>
<dbReference type="RefSeq" id="WP_011110530.1">
    <property type="nucleotide sequence ID" value="NC_004734.1"/>
</dbReference>
<proteinExistence type="predicted"/>
<dbReference type="EMBL" id="AF325537">
    <property type="protein sequence ID" value="AAP04751.1"/>
    <property type="molecule type" value="Genomic_DNA"/>
</dbReference>
<keyword evidence="1" id="KW-0614">Plasmid</keyword>
<reference evidence="1" key="2">
    <citation type="journal article" date="2003" name="J. Bacteriol.">
        <title>Analysis of the Mobilization Region of the Broad-Host-Range IncQ-Like Plasmid pTC-F14 and Its Ability To Interact with a Related Plasmid, pTF-FC2.</title>
        <authorList>
            <person name="van Zyl L.J."/>
            <person name="Deane S.M."/>
            <person name="Rawlings D.E."/>
        </authorList>
    </citation>
    <scope>NUCLEOTIDE SEQUENCE</scope>
    <source>
        <strain evidence="1">F</strain>
        <plasmid evidence="1">pTC-F14</plasmid>
    </source>
</reference>
<reference evidence="1" key="1">
    <citation type="journal article" date="2001" name="J. Bacteriol.">
        <title>Isolation of a new broad-host-range IncQ-like plasmid, pTC-F14, from the acidophilic bacterium Acidithiobacillus caldus and analysis of the plasmid replicon.</title>
        <authorList>
            <person name="Gardner M.N."/>
            <person name="Deane S.M."/>
            <person name="Rawlings D.E."/>
        </authorList>
    </citation>
    <scope>NUCLEOTIDE SEQUENCE</scope>
    <source>
        <strain evidence="1">F</strain>
        <plasmid evidence="1">pTC-F14</plasmid>
    </source>
</reference>
<evidence type="ECO:0000313" key="1">
    <source>
        <dbReference type="EMBL" id="AAP04751.1"/>
    </source>
</evidence>
<organism evidence="1">
    <name type="scientific">Acidithiobacillus caldus</name>
    <dbReference type="NCBI Taxonomy" id="33059"/>
    <lineage>
        <taxon>Bacteria</taxon>
        <taxon>Pseudomonadati</taxon>
        <taxon>Pseudomonadota</taxon>
        <taxon>Acidithiobacillia</taxon>
        <taxon>Acidithiobacillales</taxon>
        <taxon>Acidithiobacillaceae</taxon>
        <taxon>Acidithiobacillus</taxon>
    </lineage>
</organism>
<geneLocation type="plasmid" evidence="1">
    <name>pTC-F14</name>
</geneLocation>
<dbReference type="AlphaFoldDB" id="Q840Q9"/>
<protein>
    <submittedName>
        <fullName evidence="1">Uncharacterized protein</fullName>
    </submittedName>
</protein>
<sequence>MFFWKKKATRITPTLEKDLTQYDNAKESTTCSSDDIIIALQQLKDGDLKFFFEDGDDEDDITDYGDVDIEDEDNDSNAYFEQEQIKSIITSMAFSVAKLTKEYTINNNEYKQKISDIIKTHYSELSERFFEGVRVVKYDVLDGQEWLKEKEYFFENVIYNKFGEDIENTIKEIKSLFLNTSSLDFKEYAKGAFPDSKDNINSIKDDCVDKIKVLLAENEIFSKFISVSFYSGIKQLSLNMLYDMLENVLADEIKKHKVEITQFIEEPELTPLGYEKLCLEALNEAG</sequence>
<name>Q840Q9_9PROT</name>
<gene>
    <name evidence="1" type="primary">ORF33</name>
</gene>